<dbReference type="SUPFAM" id="SSF116726">
    <property type="entry name" value="TrkA C-terminal domain-like"/>
    <property type="match status" value="1"/>
</dbReference>
<dbReference type="OrthoDB" id="338309at2157"/>
<protein>
    <submittedName>
        <fullName evidence="2">TrkA domain protein</fullName>
    </submittedName>
</protein>
<dbReference type="Gene3D" id="3.30.70.1450">
    <property type="entry name" value="Regulator of K+ conductance, C-terminal domain"/>
    <property type="match status" value="1"/>
</dbReference>
<dbReference type="InterPro" id="IPR006037">
    <property type="entry name" value="RCK_C"/>
</dbReference>
<dbReference type="GO" id="GO:0008324">
    <property type="term" value="F:monoatomic cation transmembrane transporter activity"/>
    <property type="evidence" value="ECO:0007669"/>
    <property type="project" value="InterPro"/>
</dbReference>
<evidence type="ECO:0000259" key="1">
    <source>
        <dbReference type="PROSITE" id="PS51202"/>
    </source>
</evidence>
<reference evidence="3" key="1">
    <citation type="submission" date="2016-10" db="EMBL/GenBank/DDBJ databases">
        <authorList>
            <person name="Varghese N."/>
            <person name="Submissions S."/>
        </authorList>
    </citation>
    <scope>NUCLEOTIDE SEQUENCE [LARGE SCALE GENOMIC DNA]</scope>
    <source>
        <strain evidence="3">CGMCC 1.10119</strain>
    </source>
</reference>
<keyword evidence="3" id="KW-1185">Reference proteome</keyword>
<organism evidence="2 3">
    <name type="scientific">Halogranum gelatinilyticum</name>
    <dbReference type="NCBI Taxonomy" id="660521"/>
    <lineage>
        <taxon>Archaea</taxon>
        <taxon>Methanobacteriati</taxon>
        <taxon>Methanobacteriota</taxon>
        <taxon>Stenosarchaea group</taxon>
        <taxon>Halobacteria</taxon>
        <taxon>Halobacteriales</taxon>
        <taxon>Haloferacaceae</taxon>
    </lineage>
</organism>
<dbReference type="PANTHER" id="PTHR30445:SF8">
    <property type="entry name" value="K(+)_H(+) ANTIPORTER SUBUNIT KHTT"/>
    <property type="match status" value="1"/>
</dbReference>
<accession>A0A1G9NZY9</accession>
<dbReference type="Pfam" id="PF02080">
    <property type="entry name" value="TrkA_C"/>
    <property type="match status" value="1"/>
</dbReference>
<gene>
    <name evidence="2" type="ORF">SAMN04487949_0173</name>
</gene>
<sequence>MTIYESDLPGVGKKHEIELGDGSRLVIVTHNTGRREVYKRPTPDDDSERLFELSDDLARQVGTILEGAYFQPVKSERIETLLGGNTVLEWVDVDEGSTIAGKTLAETDVRRQFGISIIAIQRGPDTIPSPGGNTTIETGDTLVVLGPRDGCRSFIGHIAGTED</sequence>
<dbReference type="PIRSF" id="PIRSF005028">
    <property type="entry name" value="KhtT"/>
    <property type="match status" value="1"/>
</dbReference>
<dbReference type="InterPro" id="IPR058776">
    <property type="entry name" value="KhtT-like_N"/>
</dbReference>
<evidence type="ECO:0000313" key="3">
    <source>
        <dbReference type="Proteomes" id="UP000199451"/>
    </source>
</evidence>
<dbReference type="PANTHER" id="PTHR30445">
    <property type="entry name" value="K(+)_H(+) ANTIPORTER SUBUNIT KHTT"/>
    <property type="match status" value="1"/>
</dbReference>
<dbReference type="InterPro" id="IPR026278">
    <property type="entry name" value="KhtT"/>
</dbReference>
<dbReference type="InterPro" id="IPR050144">
    <property type="entry name" value="AAE_transporter"/>
</dbReference>
<name>A0A1G9NZY9_9EURY</name>
<dbReference type="STRING" id="660521.SAMN04487949_0173"/>
<dbReference type="PROSITE" id="PS51202">
    <property type="entry name" value="RCK_C"/>
    <property type="match status" value="1"/>
</dbReference>
<feature type="domain" description="RCK C-terminal" evidence="1">
    <location>
        <begin position="76"/>
        <end position="161"/>
    </location>
</feature>
<proteinExistence type="predicted"/>
<dbReference type="AlphaFoldDB" id="A0A1G9NZY9"/>
<dbReference type="Pfam" id="PF25991">
    <property type="entry name" value="KhtT_N"/>
    <property type="match status" value="1"/>
</dbReference>
<evidence type="ECO:0000313" key="2">
    <source>
        <dbReference type="EMBL" id="SDL91944.1"/>
    </source>
</evidence>
<dbReference type="GO" id="GO:0006813">
    <property type="term" value="P:potassium ion transport"/>
    <property type="evidence" value="ECO:0007669"/>
    <property type="project" value="InterPro"/>
</dbReference>
<dbReference type="InterPro" id="IPR036721">
    <property type="entry name" value="RCK_C_sf"/>
</dbReference>
<dbReference type="Proteomes" id="UP000199451">
    <property type="component" value="Unassembled WGS sequence"/>
</dbReference>
<dbReference type="RefSeq" id="WP_089693142.1">
    <property type="nucleotide sequence ID" value="NZ_FNHL01000001.1"/>
</dbReference>
<dbReference type="EMBL" id="FNHL01000001">
    <property type="protein sequence ID" value="SDL91944.1"/>
    <property type="molecule type" value="Genomic_DNA"/>
</dbReference>